<dbReference type="GO" id="GO:0016787">
    <property type="term" value="F:hydrolase activity"/>
    <property type="evidence" value="ECO:0007669"/>
    <property type="project" value="UniProtKB-KW"/>
</dbReference>
<proteinExistence type="inferred from homology"/>
<protein>
    <recommendedName>
        <fullName evidence="3">Isochorismatase-like domain-containing protein</fullName>
    </recommendedName>
</protein>
<comment type="similarity">
    <text evidence="1">Belongs to the isochorismatase family.</text>
</comment>
<gene>
    <name evidence="4" type="ORF">OMQ_00913</name>
</gene>
<dbReference type="InterPro" id="IPR000868">
    <property type="entry name" value="Isochorismatase-like_dom"/>
</dbReference>
<dbReference type="AlphaFoldDB" id="S0JD18"/>
<dbReference type="InterPro" id="IPR050272">
    <property type="entry name" value="Isochorismatase-like_hydrls"/>
</dbReference>
<dbReference type="InterPro" id="IPR036380">
    <property type="entry name" value="Isochorismatase-like_sf"/>
</dbReference>
<evidence type="ECO:0000313" key="4">
    <source>
        <dbReference type="EMBL" id="EOT30217.1"/>
    </source>
</evidence>
<evidence type="ECO:0000256" key="1">
    <source>
        <dbReference type="ARBA" id="ARBA00006336"/>
    </source>
</evidence>
<comment type="caution">
    <text evidence="4">The sequence shown here is derived from an EMBL/GenBank/DDBJ whole genome shotgun (WGS) entry which is preliminary data.</text>
</comment>
<dbReference type="EMBL" id="AHYT01000002">
    <property type="protein sequence ID" value="EOT30217.1"/>
    <property type="molecule type" value="Genomic_DNA"/>
</dbReference>
<evidence type="ECO:0000259" key="3">
    <source>
        <dbReference type="Pfam" id="PF00857"/>
    </source>
</evidence>
<dbReference type="PANTHER" id="PTHR43540">
    <property type="entry name" value="PEROXYUREIDOACRYLATE/UREIDOACRYLATE AMIDOHYDROLASE-RELATED"/>
    <property type="match status" value="1"/>
</dbReference>
<dbReference type="PATRIC" id="fig|1139996.3.peg.901"/>
<evidence type="ECO:0000313" key="5">
    <source>
        <dbReference type="Proteomes" id="UP000014136"/>
    </source>
</evidence>
<accession>S0JD18</accession>
<organism evidence="4 5">
    <name type="scientific">Enterococcus saccharolyticus subsp. saccharolyticus ATCC 43076</name>
    <dbReference type="NCBI Taxonomy" id="1139996"/>
    <lineage>
        <taxon>Bacteria</taxon>
        <taxon>Bacillati</taxon>
        <taxon>Bacillota</taxon>
        <taxon>Bacilli</taxon>
        <taxon>Lactobacillales</taxon>
        <taxon>Enterococcaceae</taxon>
        <taxon>Enterococcus</taxon>
    </lineage>
</organism>
<dbReference type="SUPFAM" id="SSF52499">
    <property type="entry name" value="Isochorismatase-like hydrolases"/>
    <property type="match status" value="1"/>
</dbReference>
<dbReference type="PANTHER" id="PTHR43540:SF1">
    <property type="entry name" value="ISOCHORISMATASE HYDROLASE"/>
    <property type="match status" value="1"/>
</dbReference>
<reference evidence="4 5" key="1">
    <citation type="submission" date="2013-03" db="EMBL/GenBank/DDBJ databases">
        <title>The Genome Sequence of Enterococcus saccharolyticus ATCC_43076 (Illumina only assembly).</title>
        <authorList>
            <consortium name="The Broad Institute Genomics Platform"/>
            <consortium name="The Broad Institute Genome Sequencing Center for Infectious Disease"/>
            <person name="Earl A."/>
            <person name="Russ C."/>
            <person name="Gilmore M."/>
            <person name="Surin D."/>
            <person name="Walker B."/>
            <person name="Young S."/>
            <person name="Zeng Q."/>
            <person name="Gargeya S."/>
            <person name="Fitzgerald M."/>
            <person name="Haas B."/>
            <person name="Abouelleil A."/>
            <person name="Allen A.W."/>
            <person name="Alvarado L."/>
            <person name="Arachchi H.M."/>
            <person name="Berlin A.M."/>
            <person name="Chapman S.B."/>
            <person name="Gainer-Dewar J."/>
            <person name="Goldberg J."/>
            <person name="Griggs A."/>
            <person name="Gujja S."/>
            <person name="Hansen M."/>
            <person name="Howarth C."/>
            <person name="Imamovic A."/>
            <person name="Ireland A."/>
            <person name="Larimer J."/>
            <person name="McCowan C."/>
            <person name="Murphy C."/>
            <person name="Pearson M."/>
            <person name="Poon T.W."/>
            <person name="Priest M."/>
            <person name="Roberts A."/>
            <person name="Saif S."/>
            <person name="Shea T."/>
            <person name="Sisk P."/>
            <person name="Sykes S."/>
            <person name="Wortman J."/>
            <person name="Nusbaum C."/>
            <person name="Birren B."/>
        </authorList>
    </citation>
    <scope>NUCLEOTIDE SEQUENCE [LARGE SCALE GENOMIC DNA]</scope>
    <source>
        <strain evidence="4 5">ATCC 43076</strain>
    </source>
</reference>
<dbReference type="Pfam" id="PF00857">
    <property type="entry name" value="Isochorismatase"/>
    <property type="match status" value="1"/>
</dbReference>
<dbReference type="eggNOG" id="COG1335">
    <property type="taxonomic scope" value="Bacteria"/>
</dbReference>
<evidence type="ECO:0000256" key="2">
    <source>
        <dbReference type="ARBA" id="ARBA00022801"/>
    </source>
</evidence>
<dbReference type="RefSeq" id="WP_016174713.1">
    <property type="nucleotide sequence ID" value="NZ_KE136389.1"/>
</dbReference>
<dbReference type="Gene3D" id="3.40.50.850">
    <property type="entry name" value="Isochorismatase-like"/>
    <property type="match status" value="1"/>
</dbReference>
<keyword evidence="2" id="KW-0378">Hydrolase</keyword>
<dbReference type="OrthoDB" id="257098at2"/>
<sequence length="187" mass="21000">MIDKALLLIDVQQAFNDPKWGPRNNPTAEEKMQQILTECRKNHWTIIHVQHVSQSPDSVFYEQGTGFAIKEIVAPQTGEKIIHKQVNSAFIGTDLNDYLNEQKINTLAIVGLTTPHCVSTTTRMSGNLGYRTYLIADATAAFGMNDHHGNFIDAQTIHHYSLATLHEEFATVLDTNHFLQKIQNATV</sequence>
<feature type="domain" description="Isochorismatase-like" evidence="3">
    <location>
        <begin position="5"/>
        <end position="174"/>
    </location>
</feature>
<name>S0JD18_9ENTE</name>
<dbReference type="STRING" id="41997.RV16_GL000512"/>
<dbReference type="CDD" id="cd01014">
    <property type="entry name" value="nicotinamidase_related"/>
    <property type="match status" value="1"/>
</dbReference>
<dbReference type="Proteomes" id="UP000014136">
    <property type="component" value="Unassembled WGS sequence"/>
</dbReference>
<dbReference type="HOGENOM" id="CLU_068979_5_2_9"/>
<keyword evidence="5" id="KW-1185">Reference proteome</keyword>